<dbReference type="AlphaFoldDB" id="A0A316DHR8"/>
<reference evidence="1 2" key="1">
    <citation type="submission" date="2018-05" db="EMBL/GenBank/DDBJ databases">
        <title>Genomic Encyclopedia of Archaeal and Bacterial Type Strains, Phase II (KMG-II): from individual species to whole genera.</title>
        <authorList>
            <person name="Goeker M."/>
        </authorList>
    </citation>
    <scope>NUCLEOTIDE SEQUENCE [LARGE SCALE GENOMIC DNA]</scope>
    <source>
        <strain evidence="1 2">DSM 22214</strain>
    </source>
</reference>
<dbReference type="Proteomes" id="UP000245489">
    <property type="component" value="Unassembled WGS sequence"/>
</dbReference>
<name>A0A316DHR8_9BACT</name>
<proteinExistence type="predicted"/>
<dbReference type="InterPro" id="IPR017642">
    <property type="entry name" value="DNA_S_mod_DndB"/>
</dbReference>
<sequence length="425" mass="48960">MMNKNIYLPSLTGKFGQWRYYQTVMKVSDIVENLGTNEKPDFRIKTVEEVEEIYSKKGVNNLLQRAFDPTRLVPITNYLLSQTDKYINNLTVAIFGGNPDWLTIDVDRIGQDDSIDDDSLEYFEKAFGVVKLTGTETLFVLDGQHRLKGLRNAILQEPTIGEQTVGITLIIHEDSDLGRERTRRLFSTINRHAKPVSLGENILLDEDDLSAIIVRKLIEEHPLFKGKELIAYNKAKNLNPSQFNDKFTTVLTLYSINEVLIDNDSVYKDFKNVKVRIRPDDNVIESWQKVVFSFWDKFFECFSDAKEFVNGTNPSLGLERKNGGKFYLRPLGQEAFALLYSKLKKENNLEKLTKISLIEPNIENEFWHYTFWNPSKNNIINSGLPTNYLLYHFGLLGISSIKKLKEGYIKNSGNIKHDIPEIIIK</sequence>
<dbReference type="EMBL" id="QGGO01000037">
    <property type="protein sequence ID" value="PWK17188.1"/>
    <property type="molecule type" value="Genomic_DNA"/>
</dbReference>
<dbReference type="NCBIfam" id="TIGR03187">
    <property type="entry name" value="DGQHR"/>
    <property type="match status" value="1"/>
</dbReference>
<dbReference type="CDD" id="cd16414">
    <property type="entry name" value="dndB_like"/>
    <property type="match status" value="1"/>
</dbReference>
<protein>
    <submittedName>
        <fullName evidence="1">DNA sulfur modification protein DndB</fullName>
    </submittedName>
</protein>
<dbReference type="InterPro" id="IPR017601">
    <property type="entry name" value="DGQHR-contain_dom"/>
</dbReference>
<dbReference type="RefSeq" id="WP_109745125.1">
    <property type="nucleotide sequence ID" value="NZ_QGGO01000037.1"/>
</dbReference>
<accession>A0A316DHR8</accession>
<gene>
    <name evidence="1" type="ORF">LV89_04474</name>
</gene>
<organism evidence="1 2">
    <name type="scientific">Arcicella aurantiaca</name>
    <dbReference type="NCBI Taxonomy" id="591202"/>
    <lineage>
        <taxon>Bacteria</taxon>
        <taxon>Pseudomonadati</taxon>
        <taxon>Bacteroidota</taxon>
        <taxon>Cytophagia</taxon>
        <taxon>Cytophagales</taxon>
        <taxon>Flectobacillaceae</taxon>
        <taxon>Arcicella</taxon>
    </lineage>
</organism>
<keyword evidence="2" id="KW-1185">Reference proteome</keyword>
<evidence type="ECO:0000313" key="2">
    <source>
        <dbReference type="Proteomes" id="UP000245489"/>
    </source>
</evidence>
<evidence type="ECO:0000313" key="1">
    <source>
        <dbReference type="EMBL" id="PWK17188.1"/>
    </source>
</evidence>
<dbReference type="Pfam" id="PF14072">
    <property type="entry name" value="DndB"/>
    <property type="match status" value="1"/>
</dbReference>
<comment type="caution">
    <text evidence="1">The sequence shown here is derived from an EMBL/GenBank/DDBJ whole genome shotgun (WGS) entry which is preliminary data.</text>
</comment>
<dbReference type="OrthoDB" id="9789139at2"/>